<sequence length="377" mass="42644">MSAASDLEIVEETPAPQAQPGSSNSKRKGRSAAQPAPVEQNAAPSKKAKSTPTNGSTNGTPRVEKAALDALREENEDLKKQLADAFGVVNKFQEDFSQLQNLRLTEPEKALREFIDKADEREKLLQEQNQALLEQLPILEKLLQPHTSGTITLLTRDETDGKLVGYRNEIQNLRAQVESQKQMIDELTQSLRSTQLELDEEIKRSTSLSTQLAERPLASHNISTHGGDVTKSQLKVAFYEDLTSIKIHRTKQFDSEELGLVSELECDCTTYQKTLYFKLQMYKAPKIIDEVPQPNVLVDTIRYIPIGLDQERDQAFLEGLGILADTFTFVKDSNPFDRQMWEFCMEIHRGMTRWRDGEEEEEEDEEDDDDDAVVVDG</sequence>
<feature type="compositionally biased region" description="Polar residues" evidence="2">
    <location>
        <begin position="50"/>
        <end position="60"/>
    </location>
</feature>
<feature type="compositionally biased region" description="Acidic residues" evidence="2">
    <location>
        <begin position="357"/>
        <end position="377"/>
    </location>
</feature>
<feature type="domain" description="Monopolin complex subunit Csm1/Pcs1 C-terminal" evidence="3">
    <location>
        <begin position="233"/>
        <end position="329"/>
    </location>
</feature>
<feature type="region of interest" description="Disordered" evidence="2">
    <location>
        <begin position="355"/>
        <end position="377"/>
    </location>
</feature>
<dbReference type="GO" id="GO:0051315">
    <property type="term" value="P:attachment of mitotic spindle microtubules to kinetochore"/>
    <property type="evidence" value="ECO:0007669"/>
    <property type="project" value="TreeGrafter"/>
</dbReference>
<evidence type="ECO:0000256" key="2">
    <source>
        <dbReference type="SAM" id="MobiDB-lite"/>
    </source>
</evidence>
<dbReference type="GO" id="GO:0033551">
    <property type="term" value="C:monopolin complex"/>
    <property type="evidence" value="ECO:0007669"/>
    <property type="project" value="InterPro"/>
</dbReference>
<gene>
    <name evidence="4" type="ORF">CTheo_886</name>
</gene>
<comment type="caution">
    <text evidence="4">The sequence shown here is derived from an EMBL/GenBank/DDBJ whole genome shotgun (WGS) entry which is preliminary data.</text>
</comment>
<dbReference type="GO" id="GO:0045144">
    <property type="term" value="P:meiotic sister chromatid segregation"/>
    <property type="evidence" value="ECO:0007669"/>
    <property type="project" value="TreeGrafter"/>
</dbReference>
<dbReference type="InterPro" id="IPR020981">
    <property type="entry name" value="Csm1/Pcs1_C"/>
</dbReference>
<dbReference type="PANTHER" id="PTHR28006:SF1">
    <property type="entry name" value="MONOPOLIN COMPLEX SUBUNIT CSM1"/>
    <property type="match status" value="1"/>
</dbReference>
<dbReference type="Proteomes" id="UP000383932">
    <property type="component" value="Unassembled WGS sequence"/>
</dbReference>
<reference evidence="4 5" key="1">
    <citation type="journal article" date="2019" name="Fungal Biol. Biotechnol.">
        <title>Draft genome sequence of fastidious pathogen Ceratobasidium theobromae, which causes vascular-streak dieback in Theobroma cacao.</title>
        <authorList>
            <person name="Ali S.S."/>
            <person name="Asman A."/>
            <person name="Shao J."/>
            <person name="Firmansyah A.P."/>
            <person name="Susilo A.W."/>
            <person name="Rosmana A."/>
            <person name="McMahon P."/>
            <person name="Junaid M."/>
            <person name="Guest D."/>
            <person name="Kheng T.Y."/>
            <person name="Meinhardt L.W."/>
            <person name="Bailey B.A."/>
        </authorList>
    </citation>
    <scope>NUCLEOTIDE SEQUENCE [LARGE SCALE GENOMIC DNA]</scope>
    <source>
        <strain evidence="4 5">CT2</strain>
    </source>
</reference>
<accession>A0A5N5QVE5</accession>
<dbReference type="GO" id="GO:0072686">
    <property type="term" value="C:mitotic spindle"/>
    <property type="evidence" value="ECO:0007669"/>
    <property type="project" value="TreeGrafter"/>
</dbReference>
<proteinExistence type="predicted"/>
<dbReference type="GO" id="GO:0005730">
    <property type="term" value="C:nucleolus"/>
    <property type="evidence" value="ECO:0007669"/>
    <property type="project" value="TreeGrafter"/>
</dbReference>
<evidence type="ECO:0000313" key="4">
    <source>
        <dbReference type="EMBL" id="KAB5595648.1"/>
    </source>
</evidence>
<dbReference type="Pfam" id="PF12539">
    <property type="entry name" value="Csm1"/>
    <property type="match status" value="1"/>
</dbReference>
<feature type="region of interest" description="Disordered" evidence="2">
    <location>
        <begin position="1"/>
        <end position="62"/>
    </location>
</feature>
<name>A0A5N5QVE5_9AGAM</name>
<dbReference type="PANTHER" id="PTHR28006">
    <property type="entry name" value="MONOPOLIN COMPLEX SUBUNIT CSM1"/>
    <property type="match status" value="1"/>
</dbReference>
<dbReference type="OrthoDB" id="3216420at2759"/>
<dbReference type="CDD" id="cd23787">
    <property type="entry name" value="RWD_CSM1"/>
    <property type="match status" value="1"/>
</dbReference>
<keyword evidence="5" id="KW-1185">Reference proteome</keyword>
<feature type="coiled-coil region" evidence="1">
    <location>
        <begin position="115"/>
        <end position="204"/>
    </location>
</feature>
<evidence type="ECO:0000259" key="3">
    <source>
        <dbReference type="Pfam" id="PF12539"/>
    </source>
</evidence>
<dbReference type="EMBL" id="SSOP01000007">
    <property type="protein sequence ID" value="KAB5595648.1"/>
    <property type="molecule type" value="Genomic_DNA"/>
</dbReference>
<dbReference type="AlphaFoldDB" id="A0A5N5QVE5"/>
<dbReference type="InterPro" id="IPR040349">
    <property type="entry name" value="Csm1/Pcs1"/>
</dbReference>
<protein>
    <submittedName>
        <fullName evidence="4">Csm1 domain containing protein</fullName>
    </submittedName>
</protein>
<evidence type="ECO:0000256" key="1">
    <source>
        <dbReference type="SAM" id="Coils"/>
    </source>
</evidence>
<dbReference type="GO" id="GO:1990644">
    <property type="term" value="F:microtubule site clamp"/>
    <property type="evidence" value="ECO:0007669"/>
    <property type="project" value="TreeGrafter"/>
</dbReference>
<evidence type="ECO:0000313" key="5">
    <source>
        <dbReference type="Proteomes" id="UP000383932"/>
    </source>
</evidence>
<dbReference type="GO" id="GO:0034506">
    <property type="term" value="C:chromosome, centromeric core domain"/>
    <property type="evidence" value="ECO:0007669"/>
    <property type="project" value="TreeGrafter"/>
</dbReference>
<organism evidence="4 5">
    <name type="scientific">Ceratobasidium theobromae</name>
    <dbReference type="NCBI Taxonomy" id="1582974"/>
    <lineage>
        <taxon>Eukaryota</taxon>
        <taxon>Fungi</taxon>
        <taxon>Dikarya</taxon>
        <taxon>Basidiomycota</taxon>
        <taxon>Agaricomycotina</taxon>
        <taxon>Agaricomycetes</taxon>
        <taxon>Cantharellales</taxon>
        <taxon>Ceratobasidiaceae</taxon>
        <taxon>Ceratobasidium</taxon>
    </lineage>
</organism>
<keyword evidence="1" id="KW-0175">Coiled coil</keyword>